<organism evidence="1 2">
    <name type="scientific">Acinetobacter baumannii (strain 1295743)</name>
    <dbReference type="NCBI Taxonomy" id="1310613"/>
    <lineage>
        <taxon>Bacteria</taxon>
        <taxon>Pseudomonadati</taxon>
        <taxon>Pseudomonadota</taxon>
        <taxon>Gammaproteobacteria</taxon>
        <taxon>Moraxellales</taxon>
        <taxon>Moraxellaceae</taxon>
        <taxon>Acinetobacter</taxon>
        <taxon>Acinetobacter calcoaceticus/baumannii complex</taxon>
    </lineage>
</organism>
<dbReference type="AlphaFoldDB" id="A0A009H4Q1"/>
<evidence type="ECO:0000313" key="2">
    <source>
        <dbReference type="Proteomes" id="UP000020595"/>
    </source>
</evidence>
<evidence type="ECO:0000313" key="1">
    <source>
        <dbReference type="EMBL" id="EXA99061.1"/>
    </source>
</evidence>
<comment type="caution">
    <text evidence="1">The sequence shown here is derived from an EMBL/GenBank/DDBJ whole genome shotgun (WGS) entry which is preliminary data.</text>
</comment>
<dbReference type="RefSeq" id="WP_001127325.1">
    <property type="nucleotide sequence ID" value="NZ_JEWH01000166.1"/>
</dbReference>
<reference evidence="1 2" key="1">
    <citation type="submission" date="2014-02" db="EMBL/GenBank/DDBJ databases">
        <title>Comparative genomics and transcriptomics to identify genetic mechanisms underlying the emergence of carbapenem resistant Acinetobacter baumannii (CRAb).</title>
        <authorList>
            <person name="Harris A.D."/>
            <person name="Johnson K.J."/>
            <person name="George J."/>
            <person name="Shefchek K."/>
            <person name="Daugherty S.C."/>
            <person name="Parankush S."/>
            <person name="Sadzewicz L."/>
            <person name="Tallon L."/>
            <person name="Sengamalay N."/>
            <person name="Hazen T.H."/>
            <person name="Rasko D.A."/>
        </authorList>
    </citation>
    <scope>NUCLEOTIDE SEQUENCE [LARGE SCALE GENOMIC DNA]</scope>
    <source>
        <strain evidence="1 2">1295743</strain>
    </source>
</reference>
<accession>A0A009H4Q1</accession>
<name>A0A009H4Q1_ACIB9</name>
<dbReference type="PATRIC" id="fig|1310613.3.peg.4152"/>
<proteinExistence type="predicted"/>
<dbReference type="EMBL" id="JEWH01000166">
    <property type="protein sequence ID" value="EXA99061.1"/>
    <property type="molecule type" value="Genomic_DNA"/>
</dbReference>
<gene>
    <name evidence="1" type="ORF">J512_4417</name>
</gene>
<dbReference type="Proteomes" id="UP000020595">
    <property type="component" value="Unassembled WGS sequence"/>
</dbReference>
<dbReference type="GeneID" id="92893335"/>
<sequence length="152" mass="17705">MPKYLAIAEKVYKEIKKDNLFTEDTIQNLNCLISLIRKAIKGTEFKLKYNFINFEECLNQFNKEKSVHIDLSLMPKFKNEDEFILWLAGFIERMTIGGKEKLPPISNYIPKGFKIDQAEIPVAAEPSKEENAEMIINYFKSEDFIKNNKISS</sequence>
<protein>
    <submittedName>
        <fullName evidence="1">Uncharacterized protein</fullName>
    </submittedName>
</protein>